<dbReference type="Proteomes" id="UP001283361">
    <property type="component" value="Unassembled WGS sequence"/>
</dbReference>
<dbReference type="EMBL" id="JAWDGP010007472">
    <property type="protein sequence ID" value="KAK3716593.1"/>
    <property type="molecule type" value="Genomic_DNA"/>
</dbReference>
<sequence length="89" mass="9620">MHEICLYEHKPESGIRARMMTDKLVGAQSAGHYLVSGVSKGRNQSVRGRIGLGLSGRHFGTPCQSRSDGPVLSAALIFIKRLRAGSISR</sequence>
<protein>
    <submittedName>
        <fullName evidence="1">Uncharacterized protein</fullName>
    </submittedName>
</protein>
<keyword evidence="2" id="KW-1185">Reference proteome</keyword>
<dbReference type="AlphaFoldDB" id="A0AAE0XW76"/>
<proteinExistence type="predicted"/>
<reference evidence="1" key="1">
    <citation type="journal article" date="2023" name="G3 (Bethesda)">
        <title>A reference genome for the long-term kleptoplast-retaining sea slug Elysia crispata morphotype clarki.</title>
        <authorList>
            <person name="Eastman K.E."/>
            <person name="Pendleton A.L."/>
            <person name="Shaikh M.A."/>
            <person name="Suttiyut T."/>
            <person name="Ogas R."/>
            <person name="Tomko P."/>
            <person name="Gavelis G."/>
            <person name="Widhalm J.R."/>
            <person name="Wisecaver J.H."/>
        </authorList>
    </citation>
    <scope>NUCLEOTIDE SEQUENCE</scope>
    <source>
        <strain evidence="1">ECLA1</strain>
    </source>
</reference>
<organism evidence="1 2">
    <name type="scientific">Elysia crispata</name>
    <name type="common">lettuce slug</name>
    <dbReference type="NCBI Taxonomy" id="231223"/>
    <lineage>
        <taxon>Eukaryota</taxon>
        <taxon>Metazoa</taxon>
        <taxon>Spiralia</taxon>
        <taxon>Lophotrochozoa</taxon>
        <taxon>Mollusca</taxon>
        <taxon>Gastropoda</taxon>
        <taxon>Heterobranchia</taxon>
        <taxon>Euthyneura</taxon>
        <taxon>Panpulmonata</taxon>
        <taxon>Sacoglossa</taxon>
        <taxon>Placobranchoidea</taxon>
        <taxon>Plakobranchidae</taxon>
        <taxon>Elysia</taxon>
    </lineage>
</organism>
<name>A0AAE0XW76_9GAST</name>
<gene>
    <name evidence="1" type="ORF">RRG08_039388</name>
</gene>
<evidence type="ECO:0000313" key="1">
    <source>
        <dbReference type="EMBL" id="KAK3716593.1"/>
    </source>
</evidence>
<evidence type="ECO:0000313" key="2">
    <source>
        <dbReference type="Proteomes" id="UP001283361"/>
    </source>
</evidence>
<accession>A0AAE0XW76</accession>
<comment type="caution">
    <text evidence="1">The sequence shown here is derived from an EMBL/GenBank/DDBJ whole genome shotgun (WGS) entry which is preliminary data.</text>
</comment>